<protein>
    <submittedName>
        <fullName evidence="2">ATREV3</fullName>
    </submittedName>
</protein>
<organism evidence="2">
    <name type="scientific">Arundo donax</name>
    <name type="common">Giant reed</name>
    <name type="synonym">Donax arundinaceus</name>
    <dbReference type="NCBI Taxonomy" id="35708"/>
    <lineage>
        <taxon>Eukaryota</taxon>
        <taxon>Viridiplantae</taxon>
        <taxon>Streptophyta</taxon>
        <taxon>Embryophyta</taxon>
        <taxon>Tracheophyta</taxon>
        <taxon>Spermatophyta</taxon>
        <taxon>Magnoliopsida</taxon>
        <taxon>Liliopsida</taxon>
        <taxon>Poales</taxon>
        <taxon>Poaceae</taxon>
        <taxon>PACMAD clade</taxon>
        <taxon>Arundinoideae</taxon>
        <taxon>Arundineae</taxon>
        <taxon>Arundo</taxon>
    </lineage>
</organism>
<sequence length="81" mass="9544">MEAYVQTSSVYIFHHKAFLSLKYHLWNHEIMPQNSQSHSLYPRCMLQHQNYQTPTAEAEKISSFSSSPSQNDRLNHVHLQN</sequence>
<reference evidence="2" key="1">
    <citation type="submission" date="2014-09" db="EMBL/GenBank/DDBJ databases">
        <authorList>
            <person name="Magalhaes I.L.F."/>
            <person name="Oliveira U."/>
            <person name="Santos F.R."/>
            <person name="Vidigal T.H.D.A."/>
            <person name="Brescovit A.D."/>
            <person name="Santos A.J."/>
        </authorList>
    </citation>
    <scope>NUCLEOTIDE SEQUENCE</scope>
    <source>
        <tissue evidence="2">Shoot tissue taken approximately 20 cm above the soil surface</tissue>
    </source>
</reference>
<accession>A0A0A9EWR7</accession>
<feature type="region of interest" description="Disordered" evidence="1">
    <location>
        <begin position="58"/>
        <end position="81"/>
    </location>
</feature>
<feature type="compositionally biased region" description="Polar residues" evidence="1">
    <location>
        <begin position="62"/>
        <end position="81"/>
    </location>
</feature>
<dbReference type="EMBL" id="GBRH01192716">
    <property type="protein sequence ID" value="JAE05180.1"/>
    <property type="molecule type" value="Transcribed_RNA"/>
</dbReference>
<dbReference type="AlphaFoldDB" id="A0A0A9EWR7"/>
<reference evidence="2" key="2">
    <citation type="journal article" date="2015" name="Data Brief">
        <title>Shoot transcriptome of the giant reed, Arundo donax.</title>
        <authorList>
            <person name="Barrero R.A."/>
            <person name="Guerrero F.D."/>
            <person name="Moolhuijzen P."/>
            <person name="Goolsby J.A."/>
            <person name="Tidwell J."/>
            <person name="Bellgard S.E."/>
            <person name="Bellgard M.I."/>
        </authorList>
    </citation>
    <scope>NUCLEOTIDE SEQUENCE</scope>
    <source>
        <tissue evidence="2">Shoot tissue taken approximately 20 cm above the soil surface</tissue>
    </source>
</reference>
<evidence type="ECO:0000256" key="1">
    <source>
        <dbReference type="SAM" id="MobiDB-lite"/>
    </source>
</evidence>
<proteinExistence type="predicted"/>
<name>A0A0A9EWR7_ARUDO</name>
<evidence type="ECO:0000313" key="2">
    <source>
        <dbReference type="EMBL" id="JAE05180.1"/>
    </source>
</evidence>